<name>A0A1Y1V7J9_9FUNG</name>
<evidence type="ECO:0000256" key="1">
    <source>
        <dbReference type="ARBA" id="ARBA00006019"/>
    </source>
</evidence>
<reference evidence="3 4" key="2">
    <citation type="submission" date="2016-08" db="EMBL/GenBank/DDBJ databases">
        <title>Pervasive Adenine N6-methylation of Active Genes in Fungi.</title>
        <authorList>
            <consortium name="DOE Joint Genome Institute"/>
            <person name="Mondo S.J."/>
            <person name="Dannebaum R.O."/>
            <person name="Kuo R.C."/>
            <person name="Labutti K."/>
            <person name="Haridas S."/>
            <person name="Kuo A."/>
            <person name="Salamov A."/>
            <person name="Ahrendt S.R."/>
            <person name="Lipzen A."/>
            <person name="Sullivan W."/>
            <person name="Andreopoulos W.B."/>
            <person name="Clum A."/>
            <person name="Lindquist E."/>
            <person name="Daum C."/>
            <person name="Ramamoorthy G.K."/>
            <person name="Gryganskyi A."/>
            <person name="Culley D."/>
            <person name="Magnuson J.K."/>
            <person name="James T.Y."/>
            <person name="O'Malley M.A."/>
            <person name="Stajich J.E."/>
            <person name="Spatafora J.W."/>
            <person name="Visel A."/>
            <person name="Grigoriev I.V."/>
        </authorList>
    </citation>
    <scope>NUCLEOTIDE SEQUENCE [LARGE SCALE GENOMIC DNA]</scope>
    <source>
        <strain evidence="4">finn</strain>
    </source>
</reference>
<dbReference type="OrthoDB" id="2152509at2759"/>
<evidence type="ECO:0000313" key="3">
    <source>
        <dbReference type="EMBL" id="ORX47873.1"/>
    </source>
</evidence>
<dbReference type="PANTHER" id="PTHR46636">
    <property type="entry name" value="CDK2-ASSOCIATED AND CULLIN DOMAIN-CONTAINING PROTEIN 1"/>
    <property type="match status" value="1"/>
</dbReference>
<evidence type="ECO:0000259" key="2">
    <source>
        <dbReference type="Pfam" id="PF00888"/>
    </source>
</evidence>
<dbReference type="STRING" id="1754191.A0A1Y1V7J9"/>
<dbReference type="Proteomes" id="UP000193719">
    <property type="component" value="Unassembled WGS sequence"/>
</dbReference>
<reference evidence="3 4" key="1">
    <citation type="submission" date="2016-08" db="EMBL/GenBank/DDBJ databases">
        <title>Genomes of anaerobic fungi encode conserved fungal cellulosomes for biomass hydrolysis.</title>
        <authorList>
            <consortium name="DOE Joint Genome Institute"/>
            <person name="Haitjema C.H."/>
            <person name="Gilmore S.P."/>
            <person name="Henske J.K."/>
            <person name="Solomon K.V."/>
            <person name="De Groot R."/>
            <person name="Kuo A."/>
            <person name="Mondo S.J."/>
            <person name="Salamov A.A."/>
            <person name="Labutti K."/>
            <person name="Zhao Z."/>
            <person name="Chiniquy J."/>
            <person name="Barry K."/>
            <person name="Brewer H.M."/>
            <person name="Purvine S.O."/>
            <person name="Wright A.T."/>
            <person name="Boxma B."/>
            <person name="Van Alen T."/>
            <person name="Hackstein J.H."/>
            <person name="Baker S.E."/>
            <person name="Grigoriev I.V."/>
            <person name="O'Malley M.A."/>
        </authorList>
    </citation>
    <scope>NUCLEOTIDE SEQUENCE [LARGE SCALE GENOMIC DNA]</scope>
    <source>
        <strain evidence="4">finn</strain>
    </source>
</reference>
<dbReference type="InterPro" id="IPR001373">
    <property type="entry name" value="Cullin_N"/>
</dbReference>
<organism evidence="3 4">
    <name type="scientific">Piromyces finnis</name>
    <dbReference type="NCBI Taxonomy" id="1754191"/>
    <lineage>
        <taxon>Eukaryota</taxon>
        <taxon>Fungi</taxon>
        <taxon>Fungi incertae sedis</taxon>
        <taxon>Chytridiomycota</taxon>
        <taxon>Chytridiomycota incertae sedis</taxon>
        <taxon>Neocallimastigomycetes</taxon>
        <taxon>Neocallimastigales</taxon>
        <taxon>Neocallimastigaceae</taxon>
        <taxon>Piromyces</taxon>
    </lineage>
</organism>
<accession>A0A1Y1V7J9</accession>
<dbReference type="EMBL" id="MCFH01000029">
    <property type="protein sequence ID" value="ORX47873.1"/>
    <property type="molecule type" value="Genomic_DNA"/>
</dbReference>
<dbReference type="PANTHER" id="PTHR46636:SF1">
    <property type="entry name" value="CDK2-ASSOCIATED AND CULLIN DOMAIN-CONTAINING PROTEIN 1"/>
    <property type="match status" value="1"/>
</dbReference>
<dbReference type="InterPro" id="IPR016159">
    <property type="entry name" value="Cullin_repeat-like_dom_sf"/>
</dbReference>
<dbReference type="AlphaFoldDB" id="A0A1Y1V7J9"/>
<dbReference type="Gene3D" id="1.20.1310.10">
    <property type="entry name" value="Cullin Repeats"/>
    <property type="match status" value="1"/>
</dbReference>
<dbReference type="GO" id="GO:0000082">
    <property type="term" value="P:G1/S transition of mitotic cell cycle"/>
    <property type="evidence" value="ECO:0007669"/>
    <property type="project" value="TreeGrafter"/>
</dbReference>
<evidence type="ECO:0000313" key="4">
    <source>
        <dbReference type="Proteomes" id="UP000193719"/>
    </source>
</evidence>
<dbReference type="Pfam" id="PF00888">
    <property type="entry name" value="Cullin"/>
    <property type="match status" value="1"/>
</dbReference>
<dbReference type="InterPro" id="IPR042652">
    <property type="entry name" value="CACUL1"/>
</dbReference>
<comment type="caution">
    <text evidence="3">The sequence shown here is derived from an EMBL/GenBank/DDBJ whole genome shotgun (WGS) entry which is preliminary data.</text>
</comment>
<protein>
    <recommendedName>
        <fullName evidence="2">Cullin N-terminal domain-containing protein</fullName>
    </recommendedName>
</protein>
<proteinExistence type="inferred from homology"/>
<gene>
    <name evidence="3" type="ORF">BCR36DRAFT_413400</name>
</gene>
<dbReference type="GO" id="GO:0019901">
    <property type="term" value="F:protein kinase binding"/>
    <property type="evidence" value="ECO:0007669"/>
    <property type="project" value="TreeGrafter"/>
</dbReference>
<sequence>MPKSIVSFKNEFPLNKCDIDNDMTYYNKNFPILKNFVDVVLHYNKQLTTPLRLFSHEELYRIVYTLCRQGHKKLLYDNIIEIYCNFCSETIKELNFIEQNETWLTILSQIVANYVKTYDIIINIFAYLNKTYIMEELKTSLTVILKKIFEDYLFVYIKDRLSYSLCMYTNNNIQIPQTLIITITQALYTLNPSFAYINPMLFRKSVSNFIVPKNFTELQVNYTKQEAQYFINLIKNESLNEISSPYSSLSYSSIYSIDIDSEDISEKNDITSLNLYSPINKEVTLNVSHLPPKRSFNNSNIYDNNFDNYSNKRPRIILES</sequence>
<dbReference type="SUPFAM" id="SSF74788">
    <property type="entry name" value="Cullin repeat-like"/>
    <property type="match status" value="1"/>
</dbReference>
<keyword evidence="4" id="KW-1185">Reference proteome</keyword>
<feature type="domain" description="Cullin N-terminal" evidence="2">
    <location>
        <begin position="54"/>
        <end position="193"/>
    </location>
</feature>
<comment type="similarity">
    <text evidence="1">Belongs to the cullin family.</text>
</comment>